<organism evidence="1 2">
    <name type="scientific">Myxococcus xanthus (strain DK1622)</name>
    <dbReference type="NCBI Taxonomy" id="246197"/>
    <lineage>
        <taxon>Bacteria</taxon>
        <taxon>Pseudomonadati</taxon>
        <taxon>Myxococcota</taxon>
        <taxon>Myxococcia</taxon>
        <taxon>Myxococcales</taxon>
        <taxon>Cystobacterineae</taxon>
        <taxon>Myxococcaceae</taxon>
        <taxon>Myxococcus</taxon>
    </lineage>
</organism>
<dbReference type="OrthoDB" id="5380756at2"/>
<keyword evidence="2" id="KW-1185">Reference proteome</keyword>
<sequence>MGHCHFHPAEGRDEARLVFDNPYPCRFDMGLVKGMARRFAPEATLTHDTSAGCRQKGANSCTYLVLW</sequence>
<dbReference type="EMBL" id="CP000113">
    <property type="protein sequence ID" value="ABF86725.1"/>
    <property type="molecule type" value="Genomic_DNA"/>
</dbReference>
<evidence type="ECO:0008006" key="3">
    <source>
        <dbReference type="Google" id="ProtNLM"/>
    </source>
</evidence>
<dbReference type="Proteomes" id="UP000002402">
    <property type="component" value="Chromosome"/>
</dbReference>
<proteinExistence type="predicted"/>
<evidence type="ECO:0000313" key="1">
    <source>
        <dbReference type="EMBL" id="ABF86725.1"/>
    </source>
</evidence>
<dbReference type="GeneID" id="41362728"/>
<dbReference type="RefSeq" id="WP_011555430.1">
    <property type="nucleotide sequence ID" value="NC_008095.1"/>
</dbReference>
<reference evidence="1 2" key="1">
    <citation type="journal article" date="2006" name="Proc. Natl. Acad. Sci. U.S.A.">
        <title>Evolution of sensory complexity recorded in a myxobacterial genome.</title>
        <authorList>
            <person name="Goldman B.S."/>
            <person name="Nierman W.C."/>
            <person name="Kaiser D."/>
            <person name="Slater S.C."/>
            <person name="Durkin A.S."/>
            <person name="Eisen J.A."/>
            <person name="Ronning C.M."/>
            <person name="Barbazuk W.B."/>
            <person name="Blanchard M."/>
            <person name="Field C."/>
            <person name="Halling C."/>
            <person name="Hinkle G."/>
            <person name="Iartchuk O."/>
            <person name="Kim H.S."/>
            <person name="Mackenzie C."/>
            <person name="Madupu R."/>
            <person name="Miller N."/>
            <person name="Shvartsbeyn A."/>
            <person name="Sullivan S.A."/>
            <person name="Vaudin M."/>
            <person name="Wiegand R."/>
            <person name="Kaplan H.B."/>
        </authorList>
    </citation>
    <scope>NUCLEOTIDE SEQUENCE [LARGE SCALE GENOMIC DNA]</scope>
    <source>
        <strain evidence="2">DK1622</strain>
    </source>
</reference>
<name>Q1D158_MYXXD</name>
<protein>
    <recommendedName>
        <fullName evidence="3">4-vinyl reductase 4VR domain-containing protein</fullName>
    </recommendedName>
</protein>
<dbReference type="STRING" id="246197.MXAN_5472"/>
<dbReference type="HOGENOM" id="CLU_2807942_0_0_7"/>
<dbReference type="eggNOG" id="COG1719">
    <property type="taxonomic scope" value="Bacteria"/>
</dbReference>
<dbReference type="AlphaFoldDB" id="Q1D158"/>
<dbReference type="KEGG" id="mxa:MXAN_5472"/>
<gene>
    <name evidence="1" type="ordered locus">MXAN_5472</name>
</gene>
<evidence type="ECO:0000313" key="2">
    <source>
        <dbReference type="Proteomes" id="UP000002402"/>
    </source>
</evidence>
<accession>Q1D158</accession>
<dbReference type="EnsemblBacteria" id="ABF86725">
    <property type="protein sequence ID" value="ABF86725"/>
    <property type="gene ID" value="MXAN_5472"/>
</dbReference>